<evidence type="ECO:0000313" key="2">
    <source>
        <dbReference type="EMBL" id="OYD50837.1"/>
    </source>
</evidence>
<sequence>MATRRQVMQRDKYTCAGCGIVRMDHEVDHRVPLEQGGTNDLENLQLLCAWFDANGVKQGCHAAKTKAEAKDRAG</sequence>
<dbReference type="AlphaFoldDB" id="A0A235EQK6"/>
<dbReference type="Gene3D" id="1.10.30.50">
    <property type="match status" value="1"/>
</dbReference>
<keyword evidence="3" id="KW-1185">Reference proteome</keyword>
<reference evidence="2 3" key="1">
    <citation type="submission" date="2017-07" db="EMBL/GenBank/DDBJ databases">
        <title>Acidovorax KNDSW TSA 6 genome sequence and assembly.</title>
        <authorList>
            <person name="Mayilraj S."/>
        </authorList>
    </citation>
    <scope>NUCLEOTIDE SEQUENCE [LARGE SCALE GENOMIC DNA]</scope>
    <source>
        <strain evidence="2 3">KNDSW-TSA6</strain>
    </source>
</reference>
<dbReference type="GO" id="GO:0004519">
    <property type="term" value="F:endonuclease activity"/>
    <property type="evidence" value="ECO:0007669"/>
    <property type="project" value="InterPro"/>
</dbReference>
<dbReference type="OrthoDB" id="5292295at2"/>
<name>A0A235EQK6_9BURK</name>
<dbReference type="SMART" id="SM00507">
    <property type="entry name" value="HNHc"/>
    <property type="match status" value="1"/>
</dbReference>
<dbReference type="EMBL" id="NOIG01000005">
    <property type="protein sequence ID" value="OYD50837.1"/>
    <property type="molecule type" value="Genomic_DNA"/>
</dbReference>
<dbReference type="GO" id="GO:0003676">
    <property type="term" value="F:nucleic acid binding"/>
    <property type="evidence" value="ECO:0007669"/>
    <property type="project" value="InterPro"/>
</dbReference>
<dbReference type="InterPro" id="IPR003615">
    <property type="entry name" value="HNH_nuc"/>
</dbReference>
<dbReference type="GO" id="GO:0008270">
    <property type="term" value="F:zinc ion binding"/>
    <property type="evidence" value="ECO:0007669"/>
    <property type="project" value="InterPro"/>
</dbReference>
<feature type="domain" description="HNH nuclease" evidence="1">
    <location>
        <begin position="2"/>
        <end position="54"/>
    </location>
</feature>
<evidence type="ECO:0000259" key="1">
    <source>
        <dbReference type="SMART" id="SM00507"/>
    </source>
</evidence>
<protein>
    <recommendedName>
        <fullName evidence="1">HNH nuclease domain-containing protein</fullName>
    </recommendedName>
</protein>
<dbReference type="CDD" id="cd00085">
    <property type="entry name" value="HNHc"/>
    <property type="match status" value="1"/>
</dbReference>
<proteinExistence type="predicted"/>
<gene>
    <name evidence="2" type="ORF">CBY09_08215</name>
</gene>
<dbReference type="Proteomes" id="UP000215441">
    <property type="component" value="Unassembled WGS sequence"/>
</dbReference>
<dbReference type="Pfam" id="PF01844">
    <property type="entry name" value="HNH"/>
    <property type="match status" value="1"/>
</dbReference>
<accession>A0A235EQK6</accession>
<evidence type="ECO:0000313" key="3">
    <source>
        <dbReference type="Proteomes" id="UP000215441"/>
    </source>
</evidence>
<comment type="caution">
    <text evidence="2">The sequence shown here is derived from an EMBL/GenBank/DDBJ whole genome shotgun (WGS) entry which is preliminary data.</text>
</comment>
<dbReference type="InterPro" id="IPR002711">
    <property type="entry name" value="HNH"/>
</dbReference>
<organism evidence="2 3">
    <name type="scientific">Acidovorax kalamii</name>
    <dbReference type="NCBI Taxonomy" id="2004485"/>
    <lineage>
        <taxon>Bacteria</taxon>
        <taxon>Pseudomonadati</taxon>
        <taxon>Pseudomonadota</taxon>
        <taxon>Betaproteobacteria</taxon>
        <taxon>Burkholderiales</taxon>
        <taxon>Comamonadaceae</taxon>
        <taxon>Acidovorax</taxon>
    </lineage>
</organism>